<name>A0ABV6DPI9_9BACL</name>
<sequence>MNIAYHKSYSSFLHRDMEYKVYGDRGKPVLVFPTSCGRFYQYEDSGMIGALEREINEGRIQVWTCDSIDEETFYAKHPMIEERMARHQQYDQYVEKELIPVILERSKESNGGRSDNMIVTGCSMGAFHAANFFFRHPHDFDGLIALSGLYSTNRFFGDYMSEAVYYHSPLHYLRNLEDEALLSSYRSSRIVVCTGQGAYEDLMRSETQKLKQVLEEKRIPADVEFWGYDVSHDWSWWKKQIAYYMERLLNR</sequence>
<comment type="caution">
    <text evidence="1">The sequence shown here is derived from an EMBL/GenBank/DDBJ whole genome shotgun (WGS) entry which is preliminary data.</text>
</comment>
<proteinExistence type="predicted"/>
<organism evidence="1 2">
    <name type="scientific">Paenibacillus chartarius</name>
    <dbReference type="NCBI Taxonomy" id="747481"/>
    <lineage>
        <taxon>Bacteria</taxon>
        <taxon>Bacillati</taxon>
        <taxon>Bacillota</taxon>
        <taxon>Bacilli</taxon>
        <taxon>Bacillales</taxon>
        <taxon>Paenibacillaceae</taxon>
        <taxon>Paenibacillus</taxon>
    </lineage>
</organism>
<dbReference type="RefSeq" id="WP_377471950.1">
    <property type="nucleotide sequence ID" value="NZ_JBHLWN010000076.1"/>
</dbReference>
<dbReference type="InterPro" id="IPR050583">
    <property type="entry name" value="Mycobacterial_A85_antigen"/>
</dbReference>
<gene>
    <name evidence="1" type="ORF">ACFFK0_19195</name>
</gene>
<dbReference type="Pfam" id="PF00756">
    <property type="entry name" value="Esterase"/>
    <property type="match status" value="1"/>
</dbReference>
<dbReference type="Gene3D" id="3.40.50.1820">
    <property type="entry name" value="alpha/beta hydrolase"/>
    <property type="match status" value="1"/>
</dbReference>
<accession>A0ABV6DPI9</accession>
<reference evidence="1 2" key="1">
    <citation type="submission" date="2024-09" db="EMBL/GenBank/DDBJ databases">
        <authorList>
            <person name="Sun Q."/>
            <person name="Mori K."/>
        </authorList>
    </citation>
    <scope>NUCLEOTIDE SEQUENCE [LARGE SCALE GENOMIC DNA]</scope>
    <source>
        <strain evidence="1 2">CCM 7759</strain>
    </source>
</reference>
<dbReference type="InterPro" id="IPR029058">
    <property type="entry name" value="AB_hydrolase_fold"/>
</dbReference>
<dbReference type="PANTHER" id="PTHR48098:SF3">
    <property type="entry name" value="IRON(III) ENTEROBACTIN ESTERASE"/>
    <property type="match status" value="1"/>
</dbReference>
<dbReference type="Proteomes" id="UP001589776">
    <property type="component" value="Unassembled WGS sequence"/>
</dbReference>
<dbReference type="PANTHER" id="PTHR48098">
    <property type="entry name" value="ENTEROCHELIN ESTERASE-RELATED"/>
    <property type="match status" value="1"/>
</dbReference>
<keyword evidence="2" id="KW-1185">Reference proteome</keyword>
<protein>
    <submittedName>
        <fullName evidence="1">Esterase family protein</fullName>
    </submittedName>
</protein>
<dbReference type="SUPFAM" id="SSF53474">
    <property type="entry name" value="alpha/beta-Hydrolases"/>
    <property type="match status" value="1"/>
</dbReference>
<dbReference type="EMBL" id="JBHLWN010000076">
    <property type="protein sequence ID" value="MFC0214560.1"/>
    <property type="molecule type" value="Genomic_DNA"/>
</dbReference>
<evidence type="ECO:0000313" key="1">
    <source>
        <dbReference type="EMBL" id="MFC0214560.1"/>
    </source>
</evidence>
<evidence type="ECO:0000313" key="2">
    <source>
        <dbReference type="Proteomes" id="UP001589776"/>
    </source>
</evidence>
<dbReference type="InterPro" id="IPR000801">
    <property type="entry name" value="Esterase-like"/>
</dbReference>